<reference evidence="1 2" key="3">
    <citation type="journal article" date="2012" name="J. Bacteriol.">
        <title>Genome Sequence of Paenibacillus terrae HPL-003, a Xylanase-Producing Bacterium Isolated from Soil Found in Forest Residue.</title>
        <authorList>
            <person name="Shin S.H."/>
            <person name="Kim S."/>
            <person name="Kim J.Y."/>
            <person name="Song H.Y."/>
            <person name="Cho S.J."/>
            <person name="Kim D.R."/>
            <person name="Lee K.I."/>
            <person name="Lim H.K."/>
            <person name="Park N.J."/>
            <person name="Hwang I.T."/>
            <person name="Yang K.S."/>
        </authorList>
    </citation>
    <scope>NUCLEOTIDE SEQUENCE [LARGE SCALE GENOMIC DNA]</scope>
    <source>
        <strain evidence="1 2">HPL-003</strain>
    </source>
</reference>
<sequence>MGRKIVIIGGVAGGASAAARLRRWNEEDEIMMFERGEHVSFATVVFLIILAARSMSGRSCSSRHLKGFENVLI</sequence>
<name>G7VV29_PAETH</name>
<proteinExistence type="predicted"/>
<dbReference type="AlphaFoldDB" id="G7VV29"/>
<evidence type="ECO:0000313" key="1">
    <source>
        <dbReference type="EMBL" id="AET58798.1"/>
    </source>
</evidence>
<organism evidence="1 2">
    <name type="scientific">Paenibacillus terrae (strain HPL-003)</name>
    <dbReference type="NCBI Taxonomy" id="985665"/>
    <lineage>
        <taxon>Bacteria</taxon>
        <taxon>Bacillati</taxon>
        <taxon>Bacillota</taxon>
        <taxon>Bacilli</taxon>
        <taxon>Bacillales</taxon>
        <taxon>Paenibacillaceae</taxon>
        <taxon>Paenibacillus</taxon>
    </lineage>
</organism>
<dbReference type="EMBL" id="CP003107">
    <property type="protein sequence ID" value="AET58798.1"/>
    <property type="molecule type" value="Genomic_DNA"/>
</dbReference>
<dbReference type="HOGENOM" id="CLU_201187_0_0_9"/>
<dbReference type="KEGG" id="pta:HPL003_10185"/>
<dbReference type="InterPro" id="IPR036188">
    <property type="entry name" value="FAD/NAD-bd_sf"/>
</dbReference>
<dbReference type="eggNOG" id="COG0446">
    <property type="taxonomic scope" value="Bacteria"/>
</dbReference>
<gene>
    <name evidence="1" type="ordered locus">HPL003_10185</name>
</gene>
<dbReference type="SUPFAM" id="SSF51905">
    <property type="entry name" value="FAD/NAD(P)-binding domain"/>
    <property type="match status" value="1"/>
</dbReference>
<evidence type="ECO:0000313" key="2">
    <source>
        <dbReference type="Proteomes" id="UP000005876"/>
    </source>
</evidence>
<reference key="2">
    <citation type="submission" date="2011-11" db="EMBL/GenBank/DDBJ databases">
        <authorList>
            <person name="Shin S.H."/>
            <person name="Kim S."/>
            <person name="Kim J.Y."/>
        </authorList>
    </citation>
    <scope>NUCLEOTIDE SEQUENCE</scope>
    <source>
        <strain>HPL-003</strain>
    </source>
</reference>
<protein>
    <submittedName>
        <fullName evidence="1">Uncharacterized protein</fullName>
    </submittedName>
</protein>
<dbReference type="Gene3D" id="3.50.50.60">
    <property type="entry name" value="FAD/NAD(P)-binding domain"/>
    <property type="match status" value="1"/>
</dbReference>
<dbReference type="Proteomes" id="UP000005876">
    <property type="component" value="Chromosome"/>
</dbReference>
<reference evidence="2" key="1">
    <citation type="submission" date="2011-11" db="EMBL/GenBank/DDBJ databases">
        <title>Complete sequence of Paenibacillus terrae HPL-003.</title>
        <authorList>
            <person name="Shin S.H."/>
            <person name="Kim S."/>
            <person name="Kim J.Y."/>
        </authorList>
    </citation>
    <scope>NUCLEOTIDE SEQUENCE [LARGE SCALE GENOMIC DNA]</scope>
    <source>
        <strain evidence="2">HPL-003</strain>
    </source>
</reference>
<dbReference type="STRING" id="985665.HPL003_10185"/>
<accession>G7VV29</accession>